<dbReference type="GO" id="GO:0034625">
    <property type="term" value="P:fatty acid elongation, monounsaturated fatty acid"/>
    <property type="evidence" value="ECO:0007669"/>
    <property type="project" value="TreeGrafter"/>
</dbReference>
<evidence type="ECO:0000256" key="12">
    <source>
        <dbReference type="SAM" id="MobiDB-lite"/>
    </source>
</evidence>
<feature type="transmembrane region" description="Helical" evidence="11">
    <location>
        <begin position="238"/>
        <end position="254"/>
    </location>
</feature>
<keyword evidence="14" id="KW-1185">Reference proteome</keyword>
<evidence type="ECO:0000256" key="4">
    <source>
        <dbReference type="ARBA" id="ARBA00022679"/>
    </source>
</evidence>
<dbReference type="GO" id="GO:0019367">
    <property type="term" value="P:fatty acid elongation, saturated fatty acid"/>
    <property type="evidence" value="ECO:0007669"/>
    <property type="project" value="TreeGrafter"/>
</dbReference>
<keyword evidence="4 11" id="KW-0808">Transferase</keyword>
<dbReference type="AlphaFoldDB" id="A0AA36H314"/>
<keyword evidence="10 11" id="KW-0275">Fatty acid biosynthesis</keyword>
<feature type="transmembrane region" description="Helical" evidence="11">
    <location>
        <begin position="142"/>
        <end position="160"/>
    </location>
</feature>
<comment type="subcellular location">
    <subcellularLocation>
        <location evidence="1">Membrane</location>
        <topology evidence="1">Multi-pass membrane protein</topology>
    </subcellularLocation>
</comment>
<evidence type="ECO:0000256" key="10">
    <source>
        <dbReference type="ARBA" id="ARBA00023160"/>
    </source>
</evidence>
<keyword evidence="7 11" id="KW-1133">Transmembrane helix</keyword>
<dbReference type="GO" id="GO:0034626">
    <property type="term" value="P:fatty acid elongation, polyunsaturated fatty acid"/>
    <property type="evidence" value="ECO:0007669"/>
    <property type="project" value="TreeGrafter"/>
</dbReference>
<dbReference type="EMBL" id="CATQJL010000305">
    <property type="protein sequence ID" value="CAJ0602835.1"/>
    <property type="molecule type" value="Genomic_DNA"/>
</dbReference>
<feature type="region of interest" description="Disordered" evidence="12">
    <location>
        <begin position="278"/>
        <end position="310"/>
    </location>
</feature>
<keyword evidence="8 11" id="KW-0443">Lipid metabolism</keyword>
<protein>
    <recommendedName>
        <fullName evidence="11">Elongation of very long chain fatty acids protein</fullName>
        <ecNumber evidence="11">2.3.1.199</ecNumber>
    </recommendedName>
    <alternativeName>
        <fullName evidence="11">Very-long-chain 3-oxoacyl-CoA synthase</fullName>
    </alternativeName>
</protein>
<dbReference type="GO" id="GO:0030148">
    <property type="term" value="P:sphingolipid biosynthetic process"/>
    <property type="evidence" value="ECO:0007669"/>
    <property type="project" value="TreeGrafter"/>
</dbReference>
<sequence>MKGLISKYGSLYTLTRPGAGSMFDTFPAEDARKWTVDHTPHVWLISACYLGFVLTAPGKVVMKHGLLPQWYYYNGLMQLCLLVAFLPQVLLSLTAGWRDSVCSNHSLYNGAISGTVMFLFVFSKLLDLAETVLIILEGRQPLLIHIFHHIITLLFTWHSYSHHHSLGRWFVFINLFSHVILYSYLSPKKFGIAPCWLFVAFTQVYQLVFCLILCFTAQNVIDEGGKCEVDPGRLSLDKFVAAVFFFIFADFYHVKYRKFRETHDCALAQYLRSSSTRSIRRTTPRRSPRDFSIRPYSPTGITPSDPYITN</sequence>
<feature type="transmembrane region" description="Helical" evidence="11">
    <location>
        <begin position="166"/>
        <end position="185"/>
    </location>
</feature>
<keyword evidence="5 11" id="KW-0812">Transmembrane</keyword>
<proteinExistence type="inferred from homology"/>
<accession>A0AA36H314</accession>
<dbReference type="EC" id="2.3.1.199" evidence="11"/>
<evidence type="ECO:0000313" key="14">
    <source>
        <dbReference type="Proteomes" id="UP001176961"/>
    </source>
</evidence>
<dbReference type="GO" id="GO:0005789">
    <property type="term" value="C:endoplasmic reticulum membrane"/>
    <property type="evidence" value="ECO:0007669"/>
    <property type="project" value="TreeGrafter"/>
</dbReference>
<comment type="caution">
    <text evidence="13">The sequence shown here is derived from an EMBL/GenBank/DDBJ whole genome shotgun (WGS) entry which is preliminary data.</text>
</comment>
<evidence type="ECO:0000256" key="2">
    <source>
        <dbReference type="ARBA" id="ARBA00005194"/>
    </source>
</evidence>
<feature type="transmembrane region" description="Helical" evidence="11">
    <location>
        <begin position="70"/>
        <end position="91"/>
    </location>
</feature>
<gene>
    <name evidence="13" type="ORF">CYNAS_LOCUS14818</name>
</gene>
<comment type="pathway">
    <text evidence="2">Lipid metabolism; fatty acid biosynthesis.</text>
</comment>
<evidence type="ECO:0000313" key="13">
    <source>
        <dbReference type="EMBL" id="CAJ0602835.1"/>
    </source>
</evidence>
<evidence type="ECO:0000256" key="5">
    <source>
        <dbReference type="ARBA" id="ARBA00022692"/>
    </source>
</evidence>
<name>A0AA36H314_CYLNA</name>
<feature type="transmembrane region" description="Helical" evidence="11">
    <location>
        <begin position="197"/>
        <end position="218"/>
    </location>
</feature>
<feature type="transmembrane region" description="Helical" evidence="11">
    <location>
        <begin position="111"/>
        <end position="135"/>
    </location>
</feature>
<keyword evidence="9 11" id="KW-0472">Membrane</keyword>
<dbReference type="Pfam" id="PF01151">
    <property type="entry name" value="ELO"/>
    <property type="match status" value="1"/>
</dbReference>
<comment type="catalytic activity">
    <reaction evidence="11">
        <text>a very-long-chain acyl-CoA + malonyl-CoA + H(+) = a very-long-chain 3-oxoacyl-CoA + CO2 + CoA</text>
        <dbReference type="Rhea" id="RHEA:32727"/>
        <dbReference type="ChEBI" id="CHEBI:15378"/>
        <dbReference type="ChEBI" id="CHEBI:16526"/>
        <dbReference type="ChEBI" id="CHEBI:57287"/>
        <dbReference type="ChEBI" id="CHEBI:57384"/>
        <dbReference type="ChEBI" id="CHEBI:90725"/>
        <dbReference type="ChEBI" id="CHEBI:90736"/>
        <dbReference type="EC" id="2.3.1.199"/>
    </reaction>
</comment>
<evidence type="ECO:0000256" key="1">
    <source>
        <dbReference type="ARBA" id="ARBA00004141"/>
    </source>
</evidence>
<dbReference type="PANTHER" id="PTHR11157">
    <property type="entry name" value="FATTY ACID ACYL TRANSFERASE-RELATED"/>
    <property type="match status" value="1"/>
</dbReference>
<evidence type="ECO:0000256" key="7">
    <source>
        <dbReference type="ARBA" id="ARBA00022989"/>
    </source>
</evidence>
<evidence type="ECO:0000256" key="6">
    <source>
        <dbReference type="ARBA" id="ARBA00022832"/>
    </source>
</evidence>
<evidence type="ECO:0000256" key="3">
    <source>
        <dbReference type="ARBA" id="ARBA00022516"/>
    </source>
</evidence>
<reference evidence="13" key="1">
    <citation type="submission" date="2023-07" db="EMBL/GenBank/DDBJ databases">
        <authorList>
            <consortium name="CYATHOMIX"/>
        </authorList>
    </citation>
    <scope>NUCLEOTIDE SEQUENCE</scope>
    <source>
        <strain evidence="13">N/A</strain>
    </source>
</reference>
<keyword evidence="3 11" id="KW-0444">Lipid biosynthesis</keyword>
<evidence type="ECO:0000256" key="11">
    <source>
        <dbReference type="RuleBase" id="RU361115"/>
    </source>
</evidence>
<feature type="transmembrane region" description="Helical" evidence="11">
    <location>
        <begin position="41"/>
        <end position="58"/>
    </location>
</feature>
<dbReference type="Proteomes" id="UP001176961">
    <property type="component" value="Unassembled WGS sequence"/>
</dbReference>
<comment type="similarity">
    <text evidence="11">Belongs to the ELO family.</text>
</comment>
<dbReference type="GO" id="GO:0042761">
    <property type="term" value="P:very long-chain fatty acid biosynthetic process"/>
    <property type="evidence" value="ECO:0007669"/>
    <property type="project" value="TreeGrafter"/>
</dbReference>
<dbReference type="GO" id="GO:0009922">
    <property type="term" value="F:fatty acid elongase activity"/>
    <property type="evidence" value="ECO:0007669"/>
    <property type="project" value="UniProtKB-EC"/>
</dbReference>
<evidence type="ECO:0000256" key="8">
    <source>
        <dbReference type="ARBA" id="ARBA00023098"/>
    </source>
</evidence>
<evidence type="ECO:0000256" key="9">
    <source>
        <dbReference type="ARBA" id="ARBA00023136"/>
    </source>
</evidence>
<dbReference type="InterPro" id="IPR002076">
    <property type="entry name" value="ELO_fam"/>
</dbReference>
<keyword evidence="6 11" id="KW-0276">Fatty acid metabolism</keyword>
<organism evidence="13 14">
    <name type="scientific">Cylicocyclus nassatus</name>
    <name type="common">Nematode worm</name>
    <dbReference type="NCBI Taxonomy" id="53992"/>
    <lineage>
        <taxon>Eukaryota</taxon>
        <taxon>Metazoa</taxon>
        <taxon>Ecdysozoa</taxon>
        <taxon>Nematoda</taxon>
        <taxon>Chromadorea</taxon>
        <taxon>Rhabditida</taxon>
        <taxon>Rhabditina</taxon>
        <taxon>Rhabditomorpha</taxon>
        <taxon>Strongyloidea</taxon>
        <taxon>Strongylidae</taxon>
        <taxon>Cylicocyclus</taxon>
    </lineage>
</organism>
<feature type="compositionally biased region" description="Polar residues" evidence="12">
    <location>
        <begin position="299"/>
        <end position="310"/>
    </location>
</feature>